<dbReference type="EMBL" id="CM039439">
    <property type="protein sequence ID" value="KAI4297569.1"/>
    <property type="molecule type" value="Genomic_DNA"/>
</dbReference>
<reference evidence="1 2" key="1">
    <citation type="journal article" date="2022" name="DNA Res.">
        <title>Chromosomal-level genome assembly of the orchid tree Bauhinia variegata (Leguminosae; Cercidoideae) supports the allotetraploid origin hypothesis of Bauhinia.</title>
        <authorList>
            <person name="Zhong Y."/>
            <person name="Chen Y."/>
            <person name="Zheng D."/>
            <person name="Pang J."/>
            <person name="Liu Y."/>
            <person name="Luo S."/>
            <person name="Meng S."/>
            <person name="Qian L."/>
            <person name="Wei D."/>
            <person name="Dai S."/>
            <person name="Zhou R."/>
        </authorList>
    </citation>
    <scope>NUCLEOTIDE SEQUENCE [LARGE SCALE GENOMIC DNA]</scope>
    <source>
        <strain evidence="1">BV-YZ2020</strain>
    </source>
</reference>
<gene>
    <name evidence="1" type="ORF">L6164_037454</name>
</gene>
<sequence length="70" mass="7318">MGSCALVLFPALWSICKQTPAAASIGKRKAKGQKGVQHEDFPGGHPSQYYSRPSTLNCGVLMGSGALVLV</sequence>
<comment type="caution">
    <text evidence="1">The sequence shown here is derived from an EMBL/GenBank/DDBJ whole genome shotgun (WGS) entry which is preliminary data.</text>
</comment>
<evidence type="ECO:0000313" key="2">
    <source>
        <dbReference type="Proteomes" id="UP000828941"/>
    </source>
</evidence>
<proteinExistence type="predicted"/>
<keyword evidence="2" id="KW-1185">Reference proteome</keyword>
<organism evidence="1 2">
    <name type="scientific">Bauhinia variegata</name>
    <name type="common">Purple orchid tree</name>
    <name type="synonym">Phanera variegata</name>
    <dbReference type="NCBI Taxonomy" id="167791"/>
    <lineage>
        <taxon>Eukaryota</taxon>
        <taxon>Viridiplantae</taxon>
        <taxon>Streptophyta</taxon>
        <taxon>Embryophyta</taxon>
        <taxon>Tracheophyta</taxon>
        <taxon>Spermatophyta</taxon>
        <taxon>Magnoliopsida</taxon>
        <taxon>eudicotyledons</taxon>
        <taxon>Gunneridae</taxon>
        <taxon>Pentapetalae</taxon>
        <taxon>rosids</taxon>
        <taxon>fabids</taxon>
        <taxon>Fabales</taxon>
        <taxon>Fabaceae</taxon>
        <taxon>Cercidoideae</taxon>
        <taxon>Cercideae</taxon>
        <taxon>Bauhiniinae</taxon>
        <taxon>Bauhinia</taxon>
    </lineage>
</organism>
<accession>A0ACB9KK29</accession>
<name>A0ACB9KK29_BAUVA</name>
<protein>
    <submittedName>
        <fullName evidence="1">Uncharacterized protein</fullName>
    </submittedName>
</protein>
<evidence type="ECO:0000313" key="1">
    <source>
        <dbReference type="EMBL" id="KAI4297569.1"/>
    </source>
</evidence>
<dbReference type="Proteomes" id="UP000828941">
    <property type="component" value="Chromosome 14"/>
</dbReference>